<evidence type="ECO:0000256" key="1">
    <source>
        <dbReference type="SAM" id="Phobius"/>
    </source>
</evidence>
<evidence type="ECO:0000313" key="3">
    <source>
        <dbReference type="Proteomes" id="UP001632037"/>
    </source>
</evidence>
<dbReference type="EMBL" id="JBIMZQ010000049">
    <property type="protein sequence ID" value="KAL3659039.1"/>
    <property type="molecule type" value="Genomic_DNA"/>
</dbReference>
<accession>A0ABD3EY84</accession>
<protein>
    <recommendedName>
        <fullName evidence="4">Ig-like domain-containing protein</fullName>
    </recommendedName>
</protein>
<organism evidence="2 3">
    <name type="scientific">Phytophthora oleae</name>
    <dbReference type="NCBI Taxonomy" id="2107226"/>
    <lineage>
        <taxon>Eukaryota</taxon>
        <taxon>Sar</taxon>
        <taxon>Stramenopiles</taxon>
        <taxon>Oomycota</taxon>
        <taxon>Peronosporomycetes</taxon>
        <taxon>Peronosporales</taxon>
        <taxon>Peronosporaceae</taxon>
        <taxon>Phytophthora</taxon>
    </lineage>
</organism>
<keyword evidence="1" id="KW-1133">Transmembrane helix</keyword>
<comment type="caution">
    <text evidence="2">The sequence shown here is derived from an EMBL/GenBank/DDBJ whole genome shotgun (WGS) entry which is preliminary data.</text>
</comment>
<name>A0ABD3EY84_9STRA</name>
<keyword evidence="1" id="KW-0812">Transmembrane</keyword>
<proteinExistence type="predicted"/>
<keyword evidence="1" id="KW-0472">Membrane</keyword>
<evidence type="ECO:0000313" key="2">
    <source>
        <dbReference type="EMBL" id="KAL3659039.1"/>
    </source>
</evidence>
<evidence type="ECO:0008006" key="4">
    <source>
        <dbReference type="Google" id="ProtNLM"/>
    </source>
</evidence>
<dbReference type="AlphaFoldDB" id="A0ABD3EY84"/>
<gene>
    <name evidence="2" type="ORF">V7S43_015923</name>
</gene>
<keyword evidence="3" id="KW-1185">Reference proteome</keyword>
<feature type="transmembrane region" description="Helical" evidence="1">
    <location>
        <begin position="20"/>
        <end position="41"/>
    </location>
</feature>
<dbReference type="Proteomes" id="UP001632037">
    <property type="component" value="Unassembled WGS sequence"/>
</dbReference>
<reference evidence="2 3" key="1">
    <citation type="submission" date="2024-09" db="EMBL/GenBank/DDBJ databases">
        <title>Genome sequencing and assembly of Phytophthora oleae, isolate VK10A, causative agent of rot of olive drupes.</title>
        <authorList>
            <person name="Conti Taguali S."/>
            <person name="Riolo M."/>
            <person name="La Spada F."/>
            <person name="Cacciola S.O."/>
            <person name="Dionisio G."/>
        </authorList>
    </citation>
    <scope>NUCLEOTIDE SEQUENCE [LARGE SCALE GENOMIC DNA]</scope>
    <source>
        <strain evidence="2 3">VK10A</strain>
    </source>
</reference>
<sequence>MSDMVDLTLFDLPPWQSWVIFGACFYAVRINALLVLGYSTVTLEELLPGMRLTEETRAKTVKLAPLRVFQCAETFHSSTPRLISSPENPLEKVNWTSNGYVAVDEASGDIFFALKNAFTYNVVVLSTSGNENSVNFSQVTQRIILTT</sequence>